<feature type="domain" description="Invertebrate defensins family profile" evidence="10">
    <location>
        <begin position="40"/>
        <end position="83"/>
    </location>
</feature>
<dbReference type="InterPro" id="IPR036574">
    <property type="entry name" value="Scorpion_toxin-like_sf"/>
</dbReference>
<dbReference type="GO" id="GO:0006959">
    <property type="term" value="P:humoral immune response"/>
    <property type="evidence" value="ECO:0007669"/>
    <property type="project" value="TreeGrafter"/>
</dbReference>
<evidence type="ECO:0000259" key="10">
    <source>
        <dbReference type="PROSITE" id="PS51378"/>
    </source>
</evidence>
<keyword evidence="2" id="KW-0964">Secreted</keyword>
<name>Q9BK52_ACALU</name>
<dbReference type="PROSITE" id="PS51378">
    <property type="entry name" value="INVERT_DEFENSINS"/>
    <property type="match status" value="1"/>
</dbReference>
<feature type="signal peptide" evidence="9">
    <location>
        <begin position="1"/>
        <end position="20"/>
    </location>
</feature>
<evidence type="ECO:0000256" key="4">
    <source>
        <dbReference type="ARBA" id="ARBA00022588"/>
    </source>
</evidence>
<dbReference type="GO" id="GO:0045087">
    <property type="term" value="P:innate immune response"/>
    <property type="evidence" value="ECO:0007669"/>
    <property type="project" value="UniProtKB-KW"/>
</dbReference>
<dbReference type="AlphaFoldDB" id="Q9BK52"/>
<dbReference type="EMBL" id="AF311352">
    <property type="protein sequence ID" value="AAK35160.1"/>
    <property type="molecule type" value="mRNA"/>
</dbReference>
<keyword evidence="8" id="KW-1015">Disulfide bond</keyword>
<reference evidence="11" key="1">
    <citation type="journal article" date="2005" name="Appl. Entomol. Zool. (Jpn.)">
        <title>Purification and cDNA cloning of an insect defensin from larvae of the longicorn beetle, Acalolepta luxuriosa.</title>
        <authorList>
            <person name="Ueda K."/>
            <person name="Imamura M."/>
            <person name="Saito A."/>
            <person name="Sato R."/>
        </authorList>
    </citation>
    <scope>NUCLEOTIDE SEQUENCE</scope>
    <source>
        <tissue evidence="11">Fatbody</tissue>
    </source>
</reference>
<protein>
    <submittedName>
        <fullName evidence="11">Defensin 1</fullName>
    </submittedName>
</protein>
<dbReference type="Gene3D" id="3.30.30.10">
    <property type="entry name" value="Knottin, scorpion toxin-like"/>
    <property type="match status" value="1"/>
</dbReference>
<dbReference type="SMART" id="SM00505">
    <property type="entry name" value="Knot1"/>
    <property type="match status" value="1"/>
</dbReference>
<keyword evidence="5" id="KW-0391">Immunity</keyword>
<proteinExistence type="evidence at transcript level"/>
<dbReference type="PANTHER" id="PTHR13645">
    <property type="entry name" value="DEFENSIN"/>
    <property type="match status" value="1"/>
</dbReference>
<evidence type="ECO:0000256" key="1">
    <source>
        <dbReference type="ARBA" id="ARBA00004613"/>
    </source>
</evidence>
<evidence type="ECO:0000256" key="9">
    <source>
        <dbReference type="SAM" id="SignalP"/>
    </source>
</evidence>
<evidence type="ECO:0000256" key="8">
    <source>
        <dbReference type="ARBA" id="ARBA00023157"/>
    </source>
</evidence>
<evidence type="ECO:0000256" key="3">
    <source>
        <dbReference type="ARBA" id="ARBA00022529"/>
    </source>
</evidence>
<dbReference type="Pfam" id="PF01097">
    <property type="entry name" value="Defensin_2"/>
    <property type="match status" value="1"/>
</dbReference>
<keyword evidence="9" id="KW-0732">Signal</keyword>
<evidence type="ECO:0000256" key="2">
    <source>
        <dbReference type="ARBA" id="ARBA00022525"/>
    </source>
</evidence>
<dbReference type="GO" id="GO:0005615">
    <property type="term" value="C:extracellular space"/>
    <property type="evidence" value="ECO:0007669"/>
    <property type="project" value="TreeGrafter"/>
</dbReference>
<dbReference type="GO" id="GO:0050830">
    <property type="term" value="P:defense response to Gram-positive bacterium"/>
    <property type="evidence" value="ECO:0007669"/>
    <property type="project" value="UniProtKB-ARBA"/>
</dbReference>
<keyword evidence="6" id="KW-0211">Defensin</keyword>
<keyword evidence="7" id="KW-0044">Antibiotic</keyword>
<organism evidence="11">
    <name type="scientific">Acalolepta luxuriosa</name>
    <name type="common">Udo longhorn beetle</name>
    <dbReference type="NCBI Taxonomy" id="85306"/>
    <lineage>
        <taxon>Eukaryota</taxon>
        <taxon>Metazoa</taxon>
        <taxon>Ecdysozoa</taxon>
        <taxon>Arthropoda</taxon>
        <taxon>Hexapoda</taxon>
        <taxon>Insecta</taxon>
        <taxon>Pterygota</taxon>
        <taxon>Neoptera</taxon>
        <taxon>Endopterygota</taxon>
        <taxon>Coleoptera</taxon>
        <taxon>Polyphaga</taxon>
        <taxon>Cucujiformia</taxon>
        <taxon>Chrysomeloidea</taxon>
        <taxon>Cerambycidae</taxon>
        <taxon>Lamiinae</taxon>
        <taxon>Monochamini</taxon>
        <taxon>Acalolepta</taxon>
    </lineage>
</organism>
<evidence type="ECO:0000313" key="11">
    <source>
        <dbReference type="EMBL" id="AAK35160.1"/>
    </source>
</evidence>
<sequence>MKFFITFTFVLSLVVLTVYSAPREFAEPEEQDEGHFRVKRFTCDVLSVEAKGVKLNHAACGIHCLFRRRTGGYCNKKRVCICR</sequence>
<dbReference type="CDD" id="cd21806">
    <property type="entry name" value="DEFL_defensin-like"/>
    <property type="match status" value="1"/>
</dbReference>
<dbReference type="SUPFAM" id="SSF57095">
    <property type="entry name" value="Scorpion toxin-like"/>
    <property type="match status" value="1"/>
</dbReference>
<evidence type="ECO:0000256" key="7">
    <source>
        <dbReference type="ARBA" id="ARBA00023022"/>
    </source>
</evidence>
<comment type="subcellular location">
    <subcellularLocation>
        <location evidence="1">Secreted</location>
    </subcellularLocation>
</comment>
<dbReference type="InterPro" id="IPR003614">
    <property type="entry name" value="Knottins"/>
</dbReference>
<evidence type="ECO:0000256" key="5">
    <source>
        <dbReference type="ARBA" id="ARBA00022859"/>
    </source>
</evidence>
<evidence type="ECO:0000256" key="6">
    <source>
        <dbReference type="ARBA" id="ARBA00022940"/>
    </source>
</evidence>
<dbReference type="PANTHER" id="PTHR13645:SF0">
    <property type="entry name" value="DEFENSIN"/>
    <property type="match status" value="1"/>
</dbReference>
<dbReference type="FunFam" id="3.30.30.10:FF:000005">
    <property type="entry name" value="Defensin"/>
    <property type="match status" value="1"/>
</dbReference>
<keyword evidence="4" id="KW-0399">Innate immunity</keyword>
<accession>Q9BK52</accession>
<feature type="chain" id="PRO_5004325176" evidence="9">
    <location>
        <begin position="21"/>
        <end position="83"/>
    </location>
</feature>
<keyword evidence="3" id="KW-0929">Antimicrobial</keyword>
<dbReference type="InterPro" id="IPR001542">
    <property type="entry name" value="Defensin_invertebrate/fungal"/>
</dbReference>